<dbReference type="PANTHER" id="PTHR21043:SF0">
    <property type="entry name" value="MITOCHONDRIAL ASSEMBLY OF RIBOSOMAL LARGE SUBUNIT PROTEIN 1"/>
    <property type="match status" value="1"/>
</dbReference>
<organism evidence="4 5">
    <name type="scientific">Brevundimonas vitisensis</name>
    <dbReference type="NCBI Taxonomy" id="2800818"/>
    <lineage>
        <taxon>Bacteria</taxon>
        <taxon>Pseudomonadati</taxon>
        <taxon>Pseudomonadota</taxon>
        <taxon>Alphaproteobacteria</taxon>
        <taxon>Caulobacterales</taxon>
        <taxon>Caulobacteraceae</taxon>
        <taxon>Brevundimonas</taxon>
    </lineage>
</organism>
<comment type="similarity">
    <text evidence="1 2">Belongs to the Iojap/RsfS family.</text>
</comment>
<gene>
    <name evidence="2 4" type="primary">rsfS</name>
    <name evidence="4" type="ORF">JIP62_10855</name>
</gene>
<evidence type="ECO:0000256" key="3">
    <source>
        <dbReference type="SAM" id="MobiDB-lite"/>
    </source>
</evidence>
<dbReference type="Pfam" id="PF02410">
    <property type="entry name" value="RsfS"/>
    <property type="match status" value="1"/>
</dbReference>
<comment type="function">
    <text evidence="2">Functions as a ribosomal silencing factor. Interacts with ribosomal protein uL14 (rplN), blocking formation of intersubunit bridge B8. Prevents association of the 30S and 50S ribosomal subunits and the formation of functional ribosomes, thus repressing translation.</text>
</comment>
<proteinExistence type="inferred from homology"/>
<evidence type="ECO:0000256" key="2">
    <source>
        <dbReference type="HAMAP-Rule" id="MF_01477"/>
    </source>
</evidence>
<comment type="subcellular location">
    <subcellularLocation>
        <location evidence="2">Cytoplasm</location>
    </subcellularLocation>
</comment>
<reference evidence="4 5" key="1">
    <citation type="submission" date="2021-01" db="EMBL/GenBank/DDBJ databases">
        <title>Brevundimonas vitis sp. nov., an bacterium isolated from grape (Vitis vinifera).</title>
        <authorList>
            <person name="Jiang L."/>
            <person name="Lee J."/>
        </authorList>
    </citation>
    <scope>NUCLEOTIDE SEQUENCE [LARGE SCALE GENOMIC DNA]</scope>
    <source>
        <strain evidence="4 5">GRTSA-9</strain>
    </source>
</reference>
<dbReference type="NCBIfam" id="TIGR00090">
    <property type="entry name" value="rsfS_iojap_ybeB"/>
    <property type="match status" value="1"/>
</dbReference>
<keyword evidence="2" id="KW-0810">Translation regulation</keyword>
<evidence type="ECO:0000313" key="4">
    <source>
        <dbReference type="EMBL" id="QQQ17826.1"/>
    </source>
</evidence>
<keyword evidence="2" id="KW-0963">Cytoplasm</keyword>
<dbReference type="EMBL" id="CP067977">
    <property type="protein sequence ID" value="QQQ17826.1"/>
    <property type="molecule type" value="Genomic_DNA"/>
</dbReference>
<dbReference type="Proteomes" id="UP000595448">
    <property type="component" value="Chromosome"/>
</dbReference>
<name>A0ABX7BKR4_9CAUL</name>
<protein>
    <recommendedName>
        <fullName evidence="2">Ribosomal silencing factor RsfS</fullName>
    </recommendedName>
</protein>
<dbReference type="Gene3D" id="3.30.460.10">
    <property type="entry name" value="Beta Polymerase, domain 2"/>
    <property type="match status" value="1"/>
</dbReference>
<dbReference type="RefSeq" id="WP_201102202.1">
    <property type="nucleotide sequence ID" value="NZ_CP067977.1"/>
</dbReference>
<keyword evidence="2" id="KW-0678">Repressor</keyword>
<dbReference type="InterPro" id="IPR004394">
    <property type="entry name" value="Iojap/RsfS/C7orf30"/>
</dbReference>
<evidence type="ECO:0000313" key="5">
    <source>
        <dbReference type="Proteomes" id="UP000595448"/>
    </source>
</evidence>
<feature type="region of interest" description="Disordered" evidence="3">
    <location>
        <begin position="1"/>
        <end position="29"/>
    </location>
</feature>
<sequence length="152" mass="16411">MDAIAPIHDEDGSDLAPDFAEAGHDGPGFDGPREALPVGGTALEEALLAKLDDDKAQDIVLIDLRGKSPMADAMIVASGRSHRHVGALADHLLRTLKDHGLGKAKVEGLPHCDWVLIDAGDVIVHLFRPEVRTFYNIEKIWSVDSAHRTARV</sequence>
<evidence type="ECO:0000256" key="1">
    <source>
        <dbReference type="ARBA" id="ARBA00010574"/>
    </source>
</evidence>
<accession>A0ABX7BKR4</accession>
<comment type="subunit">
    <text evidence="2">Interacts with ribosomal protein uL14 (rplN).</text>
</comment>
<dbReference type="InterPro" id="IPR043519">
    <property type="entry name" value="NT_sf"/>
</dbReference>
<dbReference type="SUPFAM" id="SSF81301">
    <property type="entry name" value="Nucleotidyltransferase"/>
    <property type="match status" value="1"/>
</dbReference>
<dbReference type="HAMAP" id="MF_01477">
    <property type="entry name" value="Iojap_RsfS"/>
    <property type="match status" value="1"/>
</dbReference>
<dbReference type="PANTHER" id="PTHR21043">
    <property type="entry name" value="IOJAP SUPERFAMILY ORTHOLOG"/>
    <property type="match status" value="1"/>
</dbReference>
<keyword evidence="5" id="KW-1185">Reference proteome</keyword>